<dbReference type="GO" id="GO:0015744">
    <property type="term" value="P:succinate transport"/>
    <property type="evidence" value="ECO:0007669"/>
    <property type="project" value="TreeGrafter"/>
</dbReference>
<reference evidence="10 11" key="1">
    <citation type="submission" date="2018-06" db="EMBL/GenBank/DDBJ databases">
        <authorList>
            <consortium name="Pathogen Informatics"/>
            <person name="Doyle S."/>
        </authorList>
    </citation>
    <scope>NUCLEOTIDE SEQUENCE [LARGE SCALE GENOMIC DNA]</scope>
    <source>
        <strain evidence="10 11">NCTC10571</strain>
    </source>
</reference>
<organism evidence="10 11">
    <name type="scientific">Megamonas hypermegale</name>
    <dbReference type="NCBI Taxonomy" id="158847"/>
    <lineage>
        <taxon>Bacteria</taxon>
        <taxon>Bacillati</taxon>
        <taxon>Bacillota</taxon>
        <taxon>Negativicutes</taxon>
        <taxon>Selenomonadales</taxon>
        <taxon>Selenomonadaceae</taxon>
        <taxon>Megamonas</taxon>
    </lineage>
</organism>
<feature type="transmembrane region" description="Helical" evidence="7">
    <location>
        <begin position="332"/>
        <end position="350"/>
    </location>
</feature>
<keyword evidence="2" id="KW-1003">Cell membrane</keyword>
<feature type="transmembrane region" description="Helical" evidence="7">
    <location>
        <begin position="250"/>
        <end position="269"/>
    </location>
</feature>
<feature type="transmembrane region" description="Helical" evidence="7">
    <location>
        <begin position="133"/>
        <end position="151"/>
    </location>
</feature>
<dbReference type="PANTHER" id="PTHR34390:SF2">
    <property type="entry name" value="SUCCINATE TRANSPORTER SUBUNIT YJJP-RELATED"/>
    <property type="match status" value="1"/>
</dbReference>
<proteinExistence type="inferred from homology"/>
<evidence type="ECO:0000313" key="10">
    <source>
        <dbReference type="EMBL" id="STY70777.1"/>
    </source>
</evidence>
<evidence type="ECO:0000256" key="5">
    <source>
        <dbReference type="ARBA" id="ARBA00023136"/>
    </source>
</evidence>
<dbReference type="Pfam" id="PF12821">
    <property type="entry name" value="ThrE_2"/>
    <property type="match status" value="1"/>
</dbReference>
<feature type="transmembrane region" description="Helical" evidence="7">
    <location>
        <begin position="362"/>
        <end position="382"/>
    </location>
</feature>
<comment type="similarity">
    <text evidence="6">Belongs to the ThrE exporter (TC 2.A.79) family.</text>
</comment>
<evidence type="ECO:0000313" key="11">
    <source>
        <dbReference type="Proteomes" id="UP000255234"/>
    </source>
</evidence>
<evidence type="ECO:0000256" key="7">
    <source>
        <dbReference type="SAM" id="Phobius"/>
    </source>
</evidence>
<name>A0A378NSG5_9FIRM</name>
<feature type="transmembrane region" description="Helical" evidence="7">
    <location>
        <begin position="157"/>
        <end position="173"/>
    </location>
</feature>
<evidence type="ECO:0000256" key="3">
    <source>
        <dbReference type="ARBA" id="ARBA00022692"/>
    </source>
</evidence>
<feature type="transmembrane region" description="Helical" evidence="7">
    <location>
        <begin position="281"/>
        <end position="301"/>
    </location>
</feature>
<evidence type="ECO:0000259" key="8">
    <source>
        <dbReference type="Pfam" id="PF06738"/>
    </source>
</evidence>
<feature type="transmembrane region" description="Helical" evidence="7">
    <location>
        <begin position="185"/>
        <end position="205"/>
    </location>
</feature>
<keyword evidence="3 7" id="KW-0812">Transmembrane</keyword>
<evidence type="ECO:0000259" key="9">
    <source>
        <dbReference type="Pfam" id="PF12821"/>
    </source>
</evidence>
<evidence type="ECO:0000256" key="1">
    <source>
        <dbReference type="ARBA" id="ARBA00004651"/>
    </source>
</evidence>
<dbReference type="GO" id="GO:0022857">
    <property type="term" value="F:transmembrane transporter activity"/>
    <property type="evidence" value="ECO:0007669"/>
    <property type="project" value="InterPro"/>
</dbReference>
<keyword evidence="5 7" id="KW-0472">Membrane</keyword>
<protein>
    <submittedName>
        <fullName evidence="10">Inner membrane protein YjjP</fullName>
    </submittedName>
</protein>
<dbReference type="AlphaFoldDB" id="A0A378NSG5"/>
<dbReference type="Pfam" id="PF06738">
    <property type="entry name" value="ThrE"/>
    <property type="match status" value="1"/>
</dbReference>
<keyword evidence="4 7" id="KW-1133">Transmembrane helix</keyword>
<dbReference type="GO" id="GO:0005886">
    <property type="term" value="C:plasma membrane"/>
    <property type="evidence" value="ECO:0007669"/>
    <property type="project" value="UniProtKB-SubCell"/>
</dbReference>
<evidence type="ECO:0000256" key="6">
    <source>
        <dbReference type="ARBA" id="ARBA00034125"/>
    </source>
</evidence>
<dbReference type="PANTHER" id="PTHR34390">
    <property type="entry name" value="UPF0442 PROTEIN YJJB-RELATED"/>
    <property type="match status" value="1"/>
</dbReference>
<dbReference type="InterPro" id="IPR050539">
    <property type="entry name" value="ThrE_Dicarb/AminoAcid_Exp"/>
</dbReference>
<evidence type="ECO:0000256" key="4">
    <source>
        <dbReference type="ARBA" id="ARBA00022989"/>
    </source>
</evidence>
<sequence length="460" mass="51457">MKNVPISKSIPYNIDENYLELTRKVHLILHVGRLMMENSADTSRIVRTMQRTAAYAGIFGDQLHIHVTYTTLMVSVSVGNYHMTKLQKCYQHNVDMNVILEVSKMTWEAIERDYTIEQFEAELKKVESKKSKYATFIINLGAALACGGVGKMFGCDIMASLYTALAAFIGFFVRSQCLKIGINPYMAIVLSSFTATVIAYFTHFLPFTDTSWYTMLACAIFIVPGVPMVNALEDMLDCYITAGITRAMNTLLMVGSMTFGIIFAIKLFSVEDFTHLSTVNHQAYIVYVISAFIAAAGFSTMFNVPPRLLWVVGLGGVISVCVRTLSMDFLGVGLPIGTLLGAMVVSIIALRAVHWFHVPSHVLTIPSVIPLMPGILMYRLLFNIIDIDTLDVSNFLQAFQSGVNATLIILAIAVGVALPNIFAQKYIRIYDSKRLSRALSERKYRQYHFKEIKQLELFKE</sequence>
<feature type="transmembrane region" description="Helical" evidence="7">
    <location>
        <begin position="308"/>
        <end position="326"/>
    </location>
</feature>
<feature type="transmembrane region" description="Helical" evidence="7">
    <location>
        <begin position="211"/>
        <end position="229"/>
    </location>
</feature>
<comment type="subcellular location">
    <subcellularLocation>
        <location evidence="1">Cell membrane</location>
        <topology evidence="1">Multi-pass membrane protein</topology>
    </subcellularLocation>
</comment>
<accession>A0A378NSG5</accession>
<feature type="transmembrane region" description="Helical" evidence="7">
    <location>
        <begin position="402"/>
        <end position="423"/>
    </location>
</feature>
<dbReference type="EMBL" id="UGPP01000001">
    <property type="protein sequence ID" value="STY70777.1"/>
    <property type="molecule type" value="Genomic_DNA"/>
</dbReference>
<feature type="domain" description="Threonine/serine exporter-like N-terminal" evidence="8">
    <location>
        <begin position="27"/>
        <end position="267"/>
    </location>
</feature>
<evidence type="ECO:0000256" key="2">
    <source>
        <dbReference type="ARBA" id="ARBA00022475"/>
    </source>
</evidence>
<feature type="domain" description="Threonine/Serine exporter ThrE" evidence="9">
    <location>
        <begin position="288"/>
        <end position="421"/>
    </location>
</feature>
<dbReference type="Proteomes" id="UP000255234">
    <property type="component" value="Unassembled WGS sequence"/>
</dbReference>
<dbReference type="InterPro" id="IPR024528">
    <property type="entry name" value="ThrE_2"/>
</dbReference>
<dbReference type="InterPro" id="IPR010619">
    <property type="entry name" value="ThrE-like_N"/>
</dbReference>
<gene>
    <name evidence="10" type="primary">yjjP_2</name>
    <name evidence="10" type="ORF">NCTC10571_00920</name>
</gene>
<dbReference type="RefSeq" id="WP_018998949.1">
    <property type="nucleotide sequence ID" value="NZ_UGPP01000001.1"/>
</dbReference>